<protein>
    <submittedName>
        <fullName evidence="15">Methyl-accepting chemotaxis protein</fullName>
    </submittedName>
</protein>
<comment type="similarity">
    <text evidence="10">Belongs to the methyl-accepting chemotaxis (MCP) protein family.</text>
</comment>
<accession>A0ABY8BGS4</accession>
<proteinExistence type="inferred from homology"/>
<dbReference type="SUPFAM" id="SSF58104">
    <property type="entry name" value="Methyl-accepting chemotaxis protein (MCP) signaling domain"/>
    <property type="match status" value="1"/>
</dbReference>
<evidence type="ECO:0000256" key="2">
    <source>
        <dbReference type="ARBA" id="ARBA00022475"/>
    </source>
</evidence>
<dbReference type="Pfam" id="PF00672">
    <property type="entry name" value="HAMP"/>
    <property type="match status" value="1"/>
</dbReference>
<evidence type="ECO:0000256" key="7">
    <source>
        <dbReference type="ARBA" id="ARBA00022989"/>
    </source>
</evidence>
<dbReference type="Proteomes" id="UP001216510">
    <property type="component" value="Chromosome"/>
</dbReference>
<evidence type="ECO:0000256" key="1">
    <source>
        <dbReference type="ARBA" id="ARBA00004429"/>
    </source>
</evidence>
<keyword evidence="8 12" id="KW-0472">Membrane</keyword>
<evidence type="ECO:0000256" key="12">
    <source>
        <dbReference type="SAM" id="Phobius"/>
    </source>
</evidence>
<comment type="subcellular location">
    <subcellularLocation>
        <location evidence="1">Cell inner membrane</location>
        <topology evidence="1">Multi-pass membrane protein</topology>
    </subcellularLocation>
</comment>
<dbReference type="InterPro" id="IPR003122">
    <property type="entry name" value="Tar_rcpt_lig-bd"/>
</dbReference>
<keyword evidence="9 11" id="KW-0807">Transducer</keyword>
<organism evidence="15 16">
    <name type="scientific">Pseudoduganella chitinolytica</name>
    <dbReference type="NCBI Taxonomy" id="34070"/>
    <lineage>
        <taxon>Bacteria</taxon>
        <taxon>Pseudomonadati</taxon>
        <taxon>Pseudomonadota</taxon>
        <taxon>Betaproteobacteria</taxon>
        <taxon>Burkholderiales</taxon>
        <taxon>Oxalobacteraceae</taxon>
        <taxon>Telluria group</taxon>
        <taxon>Pseudoduganella</taxon>
    </lineage>
</organism>
<evidence type="ECO:0000256" key="11">
    <source>
        <dbReference type="PROSITE-ProRule" id="PRU00284"/>
    </source>
</evidence>
<dbReference type="Pfam" id="PF00015">
    <property type="entry name" value="MCPsignal"/>
    <property type="match status" value="1"/>
</dbReference>
<dbReference type="InterPro" id="IPR003660">
    <property type="entry name" value="HAMP_dom"/>
</dbReference>
<dbReference type="InterPro" id="IPR004089">
    <property type="entry name" value="MCPsignal_dom"/>
</dbReference>
<dbReference type="EMBL" id="CP119083">
    <property type="protein sequence ID" value="WEF33489.1"/>
    <property type="molecule type" value="Genomic_DNA"/>
</dbReference>
<dbReference type="PANTHER" id="PTHR43531">
    <property type="entry name" value="PROTEIN ICFG"/>
    <property type="match status" value="1"/>
</dbReference>
<sequence length="586" mass="61613">MTQGNKWINIHKIAEFDYFWRVPSLNNGKMMKLSNLPIRTLLRATLGTLIVIIALSGGGSFWLVNYVIAALESSSTADLTAQATVDKIRLRMEANRSQVLQALQHNPGTRYAAMHDHPLSIHDGIIAKNSADIVTLWDAYRKGVEDPAERDLADRWYRDSGRLGLDSTGAAARAITGDNWDDAQKILISTINPVYREADKQAVGLAAYLQERAVVRRAAVEASIDTAITVGTAAIALAVAIAWAAGRYITRTIGTSLEQAVNAAQRVAAGDLTTDISASSRNEFGVLLRALGQMTVNLRDVVGAVSSGAQGIASASGQIAGGNRDLSQRTEKQAAALEETASAMEELTNAVKQNGQHAREASTLATRATGVAEEGGAVVDSVIQTMASIDASARRITDITSVIDGIAFQTNILALNAAVEAARAGEQGRGFAVVAAEVRALAHRSATAAKEIKELIGASLDQVDAGGALVAQAGRTMSQIVQNVREVSRIIGAIETASTEQEAGIVQVHRTLADIDSSTQQNAALVEEAFAASAALHEQAEELSRRAATFQLASSANPVLAVKPASAADRSLPVHAAAPGRLALSA</sequence>
<keyword evidence="7 12" id="KW-1133">Transmembrane helix</keyword>
<dbReference type="InterPro" id="IPR051310">
    <property type="entry name" value="MCP_chemotaxis"/>
</dbReference>
<keyword evidence="2" id="KW-1003">Cell membrane</keyword>
<dbReference type="CDD" id="cd11386">
    <property type="entry name" value="MCP_signal"/>
    <property type="match status" value="1"/>
</dbReference>
<evidence type="ECO:0000259" key="13">
    <source>
        <dbReference type="PROSITE" id="PS50111"/>
    </source>
</evidence>
<evidence type="ECO:0000256" key="6">
    <source>
        <dbReference type="ARBA" id="ARBA00022692"/>
    </source>
</evidence>
<evidence type="ECO:0000256" key="3">
    <source>
        <dbReference type="ARBA" id="ARBA00022481"/>
    </source>
</evidence>
<evidence type="ECO:0000256" key="8">
    <source>
        <dbReference type="ARBA" id="ARBA00023136"/>
    </source>
</evidence>
<dbReference type="CDD" id="cd06225">
    <property type="entry name" value="HAMP"/>
    <property type="match status" value="1"/>
</dbReference>
<dbReference type="SMART" id="SM00283">
    <property type="entry name" value="MA"/>
    <property type="match status" value="1"/>
</dbReference>
<evidence type="ECO:0000256" key="9">
    <source>
        <dbReference type="ARBA" id="ARBA00023224"/>
    </source>
</evidence>
<feature type="transmembrane region" description="Helical" evidence="12">
    <location>
        <begin position="40"/>
        <end position="64"/>
    </location>
</feature>
<dbReference type="RefSeq" id="WP_277416190.1">
    <property type="nucleotide sequence ID" value="NZ_CP119083.1"/>
</dbReference>
<keyword evidence="5" id="KW-0997">Cell inner membrane</keyword>
<gene>
    <name evidence="15" type="ORF">PX653_01475</name>
</gene>
<keyword evidence="16" id="KW-1185">Reference proteome</keyword>
<evidence type="ECO:0000256" key="5">
    <source>
        <dbReference type="ARBA" id="ARBA00022519"/>
    </source>
</evidence>
<dbReference type="PANTHER" id="PTHR43531:SF14">
    <property type="entry name" value="METHYL-ACCEPTING CHEMOTAXIS PROTEIN I-RELATED"/>
    <property type="match status" value="1"/>
</dbReference>
<dbReference type="SMART" id="SM00304">
    <property type="entry name" value="HAMP"/>
    <property type="match status" value="1"/>
</dbReference>
<feature type="domain" description="Methyl-accepting transducer" evidence="13">
    <location>
        <begin position="308"/>
        <end position="537"/>
    </location>
</feature>
<keyword evidence="6 12" id="KW-0812">Transmembrane</keyword>
<keyword evidence="4" id="KW-0145">Chemotaxis</keyword>
<dbReference type="PRINTS" id="PR00260">
    <property type="entry name" value="CHEMTRNSDUCR"/>
</dbReference>
<feature type="domain" description="HAMP" evidence="14">
    <location>
        <begin position="251"/>
        <end position="303"/>
    </location>
</feature>
<evidence type="ECO:0000313" key="15">
    <source>
        <dbReference type="EMBL" id="WEF33489.1"/>
    </source>
</evidence>
<dbReference type="PROSITE" id="PS50111">
    <property type="entry name" value="CHEMOTAXIS_TRANSDUC_2"/>
    <property type="match status" value="1"/>
</dbReference>
<dbReference type="InterPro" id="IPR004090">
    <property type="entry name" value="Chemotax_Me-accpt_rcpt"/>
</dbReference>
<dbReference type="Gene3D" id="1.10.287.950">
    <property type="entry name" value="Methyl-accepting chemotaxis protein"/>
    <property type="match status" value="1"/>
</dbReference>
<keyword evidence="3" id="KW-0488">Methylation</keyword>
<dbReference type="Pfam" id="PF02203">
    <property type="entry name" value="TarH"/>
    <property type="match status" value="1"/>
</dbReference>
<name>A0ABY8BGS4_9BURK</name>
<evidence type="ECO:0000256" key="10">
    <source>
        <dbReference type="ARBA" id="ARBA00029447"/>
    </source>
</evidence>
<evidence type="ECO:0000256" key="4">
    <source>
        <dbReference type="ARBA" id="ARBA00022500"/>
    </source>
</evidence>
<dbReference type="PROSITE" id="PS50885">
    <property type="entry name" value="HAMP"/>
    <property type="match status" value="1"/>
</dbReference>
<evidence type="ECO:0000259" key="14">
    <source>
        <dbReference type="PROSITE" id="PS50885"/>
    </source>
</evidence>
<reference evidence="15 16" key="1">
    <citation type="submission" date="2023-02" db="EMBL/GenBank/DDBJ databases">
        <title>Gemone sequence of Telluria chitinolytica ACM 3522T.</title>
        <authorList>
            <person name="Frediansyah A."/>
            <person name="Miess H."/>
            <person name="Gross H."/>
        </authorList>
    </citation>
    <scope>NUCLEOTIDE SEQUENCE [LARGE SCALE GENOMIC DNA]</scope>
    <source>
        <strain evidence="15 16">ACM 3522</strain>
    </source>
</reference>
<evidence type="ECO:0000313" key="16">
    <source>
        <dbReference type="Proteomes" id="UP001216510"/>
    </source>
</evidence>